<evidence type="ECO:0000256" key="1">
    <source>
        <dbReference type="SAM" id="MobiDB-lite"/>
    </source>
</evidence>
<organism evidence="4 5">
    <name type="scientific">Seminavis robusta</name>
    <dbReference type="NCBI Taxonomy" id="568900"/>
    <lineage>
        <taxon>Eukaryota</taxon>
        <taxon>Sar</taxon>
        <taxon>Stramenopiles</taxon>
        <taxon>Ochrophyta</taxon>
        <taxon>Bacillariophyta</taxon>
        <taxon>Bacillariophyceae</taxon>
        <taxon>Bacillariophycidae</taxon>
        <taxon>Naviculales</taxon>
        <taxon>Naviculaceae</taxon>
        <taxon>Seminavis</taxon>
    </lineage>
</organism>
<evidence type="ECO:0000313" key="5">
    <source>
        <dbReference type="Proteomes" id="UP001153069"/>
    </source>
</evidence>
<protein>
    <submittedName>
        <fullName evidence="4">Uncharacterized protein</fullName>
    </submittedName>
</protein>
<feature type="compositionally biased region" description="Basic and acidic residues" evidence="1">
    <location>
        <begin position="1017"/>
        <end position="1026"/>
    </location>
</feature>
<keyword evidence="2" id="KW-1133">Transmembrane helix</keyword>
<comment type="caution">
    <text evidence="4">The sequence shown here is derived from an EMBL/GenBank/DDBJ whole genome shotgun (WGS) entry which is preliminary data.</text>
</comment>
<name>A0A9N8EKI4_9STRA</name>
<feature type="chain" id="PRO_5040376208" evidence="3">
    <location>
        <begin position="27"/>
        <end position="1045"/>
    </location>
</feature>
<keyword evidence="3" id="KW-0732">Signal</keyword>
<dbReference type="Proteomes" id="UP001153069">
    <property type="component" value="Unassembled WGS sequence"/>
</dbReference>
<feature type="signal peptide" evidence="3">
    <location>
        <begin position="1"/>
        <end position="26"/>
    </location>
</feature>
<feature type="compositionally biased region" description="Basic and acidic residues" evidence="1">
    <location>
        <begin position="956"/>
        <end position="965"/>
    </location>
</feature>
<reference evidence="4" key="1">
    <citation type="submission" date="2020-06" db="EMBL/GenBank/DDBJ databases">
        <authorList>
            <consortium name="Plant Systems Biology data submission"/>
        </authorList>
    </citation>
    <scope>NUCLEOTIDE SEQUENCE</scope>
    <source>
        <strain evidence="4">D6</strain>
    </source>
</reference>
<sequence>MKRRCYTGRTIFRFVLHVVLVGYLLENGEMPLPVAFAKSVKAKKSVRLRGHRQTTNAKASEPASVLTQVKQESSGTTSIEQSSSKTRKLTSMWENTETAYHVEFGDARNSDVQADEKAVIDVIVDGELTSDTDLAPVRDEEQGEPGMEPGMEEPPSIDHLEMEQSSADDPYEVDPMKEEPKELYVHPGGKSYKTNKVKGSPKSAVEPEPEPPMLPEPERDPEPEEIEEVDEEEEDYDTVAEPMVTPNIKEEEVSVEEEEYVEEEPEERPKDGKDDKDEYISAEPQHTEPVSEDEELASPEEEYPPAKESGKGKAKGRSRRSPLMAEIGVGVHYTRPRSSGTPNNQDYSALARITSHVCDYIFRNYFEDIEDLRFLSTDQLAIYTVIANDYVEFTVAAYFDGDSSILPNESRLTDIVVRSLQDGSTYYDYYLFLLENLGAGNSFASVTSIELNVQSSHLTGPGGHLNPPPTIAQRGTSRIFKVFIPIVVVLLASVVGAMVYMNWVESHELPEGEGEILNKVHRRRQDPRKRLHQNRRYRHRHYQSASSSDGDHSTLPSLGDQSSYIADDATSISESSDRFVDEMVPSPPRRARQVRVSPKVRYRTFTPADFSSRVDFEEVNLQDDVDDDDDCPIPLEPKVPAKKSPAKVATTTQLEPQISAKKPLAEEEATTTQLEPKIPAKKTLLEPQIPSKETPAEEEATITQLEPQIPTRKTPAEEEATMIQLEPQIPTRKTPAEEEATMIQLEPQIPTKKTPAEEEATMIQLMDDFAKVLNSAPFGVDSTDEPPASKAPPGNDQLSSTASIPWDEASRQRADVFRSDISRTRSADPDGVVPIEDDNAEKRRTSEVTVATANLTTIEAQKQTTESIPEQAIPVATTGPSKAPPQSMLSALRQMNLELDENMRKFRSAESRQVMLGESTDMEDEFEEELVDEEVTVATEYEEEELIEEETLYEDSTVHDVARQETEDEGDKVDETKSLPEEPAASPDERPALTEKPSTDDASVTSQVSNSKLPPKKLRDFWEKKSTNQQNPRDFWESQSKRKKT</sequence>
<feature type="region of interest" description="Disordered" evidence="1">
    <location>
        <begin position="711"/>
        <end position="755"/>
    </location>
</feature>
<feature type="compositionally biased region" description="Acidic residues" evidence="1">
    <location>
        <begin position="942"/>
        <end position="953"/>
    </location>
</feature>
<feature type="compositionally biased region" description="Basic and acidic residues" evidence="1">
    <location>
        <begin position="987"/>
        <end position="999"/>
    </location>
</feature>
<keyword evidence="2" id="KW-0472">Membrane</keyword>
<feature type="compositionally biased region" description="Polar residues" evidence="1">
    <location>
        <begin position="543"/>
        <end position="562"/>
    </location>
</feature>
<keyword evidence="5" id="KW-1185">Reference proteome</keyword>
<feature type="region of interest" description="Disordered" evidence="1">
    <location>
        <begin position="516"/>
        <end position="562"/>
    </location>
</feature>
<evidence type="ECO:0000256" key="2">
    <source>
        <dbReference type="SAM" id="Phobius"/>
    </source>
</evidence>
<gene>
    <name evidence="4" type="ORF">SEMRO_1133_G244790.1</name>
</gene>
<evidence type="ECO:0000256" key="3">
    <source>
        <dbReference type="SAM" id="SignalP"/>
    </source>
</evidence>
<dbReference type="EMBL" id="CAICTM010001131">
    <property type="protein sequence ID" value="CAB9520769.1"/>
    <property type="molecule type" value="Genomic_DNA"/>
</dbReference>
<feature type="compositionally biased region" description="Polar residues" evidence="1">
    <location>
        <begin position="1000"/>
        <end position="1012"/>
    </location>
</feature>
<accession>A0A9N8EKI4</accession>
<proteinExistence type="predicted"/>
<feature type="compositionally biased region" description="Basic and acidic residues" evidence="1">
    <location>
        <begin position="808"/>
        <end position="828"/>
    </location>
</feature>
<feature type="compositionally biased region" description="Acidic residues" evidence="1">
    <location>
        <begin position="253"/>
        <end position="266"/>
    </location>
</feature>
<feature type="compositionally biased region" description="Low complexity" evidence="1">
    <location>
        <begin position="71"/>
        <end position="84"/>
    </location>
</feature>
<keyword evidence="2" id="KW-0812">Transmembrane</keyword>
<feature type="region of interest" description="Disordered" evidence="1">
    <location>
        <begin position="636"/>
        <end position="655"/>
    </location>
</feature>
<feature type="compositionally biased region" description="Basic and acidic residues" evidence="1">
    <location>
        <begin position="1034"/>
        <end position="1045"/>
    </location>
</feature>
<dbReference type="AlphaFoldDB" id="A0A9N8EKI4"/>
<feature type="region of interest" description="Disordered" evidence="1">
    <location>
        <begin position="47"/>
        <end position="86"/>
    </location>
</feature>
<feature type="transmembrane region" description="Helical" evidence="2">
    <location>
        <begin position="482"/>
        <end position="501"/>
    </location>
</feature>
<feature type="compositionally biased region" description="Acidic residues" evidence="1">
    <location>
        <begin position="290"/>
        <end position="303"/>
    </location>
</feature>
<feature type="compositionally biased region" description="Basic and acidic residues" evidence="1">
    <location>
        <begin position="267"/>
        <end position="279"/>
    </location>
</feature>
<feature type="region of interest" description="Disordered" evidence="1">
    <location>
        <begin position="776"/>
        <end position="846"/>
    </location>
</feature>
<feature type="region of interest" description="Disordered" evidence="1">
    <location>
        <begin position="942"/>
        <end position="1045"/>
    </location>
</feature>
<feature type="region of interest" description="Disordered" evidence="1">
    <location>
        <begin position="860"/>
        <end position="886"/>
    </location>
</feature>
<evidence type="ECO:0000313" key="4">
    <source>
        <dbReference type="EMBL" id="CAB9520769.1"/>
    </source>
</evidence>
<feature type="region of interest" description="Disordered" evidence="1">
    <location>
        <begin position="130"/>
        <end position="320"/>
    </location>
</feature>
<feature type="compositionally biased region" description="Basic and acidic residues" evidence="1">
    <location>
        <begin position="174"/>
        <end position="184"/>
    </location>
</feature>
<feature type="compositionally biased region" description="Acidic residues" evidence="1">
    <location>
        <begin position="219"/>
        <end position="238"/>
    </location>
</feature>
<feature type="compositionally biased region" description="Basic residues" evidence="1">
    <location>
        <begin position="519"/>
        <end position="542"/>
    </location>
</feature>